<gene>
    <name evidence="9" type="ORF">KSF_043790</name>
</gene>
<evidence type="ECO:0000256" key="7">
    <source>
        <dbReference type="ARBA" id="ARBA00023136"/>
    </source>
</evidence>
<dbReference type="InterPro" id="IPR029044">
    <property type="entry name" value="Nucleotide-diphossugar_trans"/>
</dbReference>
<dbReference type="SUPFAM" id="SSF53448">
    <property type="entry name" value="Nucleotide-diphospho-sugar transferases"/>
    <property type="match status" value="1"/>
</dbReference>
<keyword evidence="4" id="KW-0812">Transmembrane</keyword>
<dbReference type="Gene3D" id="3.90.550.10">
    <property type="entry name" value="Spore Coat Polysaccharide Biosynthesis Protein SpsA, Chain A"/>
    <property type="match status" value="1"/>
</dbReference>
<keyword evidence="6" id="KW-1133">Transmembrane helix</keyword>
<keyword evidence="5" id="KW-0448">Lipopolysaccharide biosynthesis</keyword>
<organism evidence="9 10">
    <name type="scientific">Reticulibacter mediterranei</name>
    <dbReference type="NCBI Taxonomy" id="2778369"/>
    <lineage>
        <taxon>Bacteria</taxon>
        <taxon>Bacillati</taxon>
        <taxon>Chloroflexota</taxon>
        <taxon>Ktedonobacteria</taxon>
        <taxon>Ktedonobacterales</taxon>
        <taxon>Reticulibacteraceae</taxon>
        <taxon>Reticulibacter</taxon>
    </lineage>
</organism>
<dbReference type="EMBL" id="BNJK01000001">
    <property type="protein sequence ID" value="GHO94331.1"/>
    <property type="molecule type" value="Genomic_DNA"/>
</dbReference>
<reference evidence="9" key="1">
    <citation type="submission" date="2020-10" db="EMBL/GenBank/DDBJ databases">
        <title>Taxonomic study of unclassified bacteria belonging to the class Ktedonobacteria.</title>
        <authorList>
            <person name="Yabe S."/>
            <person name="Wang C.M."/>
            <person name="Zheng Y."/>
            <person name="Sakai Y."/>
            <person name="Cavaletti L."/>
            <person name="Monciardini P."/>
            <person name="Donadio S."/>
        </authorList>
    </citation>
    <scope>NUCLEOTIDE SEQUENCE</scope>
    <source>
        <strain evidence="9">ID150040</strain>
    </source>
</reference>
<evidence type="ECO:0000313" key="10">
    <source>
        <dbReference type="Proteomes" id="UP000597444"/>
    </source>
</evidence>
<evidence type="ECO:0000256" key="4">
    <source>
        <dbReference type="ARBA" id="ARBA00022692"/>
    </source>
</evidence>
<dbReference type="PANTHER" id="PTHR48090">
    <property type="entry name" value="UNDECAPRENYL-PHOSPHATE 4-DEOXY-4-FORMAMIDO-L-ARABINOSE TRANSFERASE-RELATED"/>
    <property type="match status" value="1"/>
</dbReference>
<dbReference type="GO" id="GO:0005886">
    <property type="term" value="C:plasma membrane"/>
    <property type="evidence" value="ECO:0007669"/>
    <property type="project" value="TreeGrafter"/>
</dbReference>
<evidence type="ECO:0000256" key="3">
    <source>
        <dbReference type="ARBA" id="ARBA00022679"/>
    </source>
</evidence>
<keyword evidence="7" id="KW-0472">Membrane</keyword>
<dbReference type="CDD" id="cd04179">
    <property type="entry name" value="DPM_DPG-synthase_like"/>
    <property type="match status" value="1"/>
</dbReference>
<dbReference type="InterPro" id="IPR050256">
    <property type="entry name" value="Glycosyltransferase_2"/>
</dbReference>
<dbReference type="RefSeq" id="WP_220205073.1">
    <property type="nucleotide sequence ID" value="NZ_BNJK01000001.1"/>
</dbReference>
<dbReference type="Proteomes" id="UP000597444">
    <property type="component" value="Unassembled WGS sequence"/>
</dbReference>
<dbReference type="Pfam" id="PF00535">
    <property type="entry name" value="Glycos_transf_2"/>
    <property type="match status" value="1"/>
</dbReference>
<dbReference type="PANTHER" id="PTHR48090:SF3">
    <property type="entry name" value="UNDECAPRENYL-PHOSPHATE 4-DEOXY-4-FORMAMIDO-L-ARABINOSE TRANSFERASE"/>
    <property type="match status" value="1"/>
</dbReference>
<keyword evidence="3" id="KW-0808">Transferase</keyword>
<dbReference type="GO" id="GO:0099621">
    <property type="term" value="F:undecaprenyl-phosphate 4-deoxy-4-formamido-L-arabinose transferase activity"/>
    <property type="evidence" value="ECO:0007669"/>
    <property type="project" value="TreeGrafter"/>
</dbReference>
<feature type="domain" description="Glycosyltransferase 2-like" evidence="8">
    <location>
        <begin position="9"/>
        <end position="167"/>
    </location>
</feature>
<proteinExistence type="predicted"/>
<evidence type="ECO:0000256" key="2">
    <source>
        <dbReference type="ARBA" id="ARBA00022676"/>
    </source>
</evidence>
<keyword evidence="2" id="KW-0328">Glycosyltransferase</keyword>
<evidence type="ECO:0000256" key="1">
    <source>
        <dbReference type="ARBA" id="ARBA00022475"/>
    </source>
</evidence>
<keyword evidence="1" id="KW-1003">Cell membrane</keyword>
<dbReference type="InterPro" id="IPR001173">
    <property type="entry name" value="Glyco_trans_2-like"/>
</dbReference>
<dbReference type="AlphaFoldDB" id="A0A8J3IGU5"/>
<sequence>MSSIKYSLSVVMPAHNEEVAIAETVQSAVAAVSRWTPDFEIIVVNDGSRDRTGTILEEIASATPSVRVIHHEINQGYGAALVSGFEAITKDLVFFMDSDGQFDIHDLERFFPLIDQYDGVLGYRINRQDAWTRKLNAWGWKMVVSLIFKLRVRDVDCAFKLYRARFFREHKLETRGAMINTEIIYKFKRAGYTYTEVGVHHLPRLGGEATGAKLSVITRAFRELFVYALKWHREEQGEHLAAGQQQ</sequence>
<dbReference type="GO" id="GO:0009103">
    <property type="term" value="P:lipopolysaccharide biosynthetic process"/>
    <property type="evidence" value="ECO:0007669"/>
    <property type="project" value="UniProtKB-KW"/>
</dbReference>
<evidence type="ECO:0000313" key="9">
    <source>
        <dbReference type="EMBL" id="GHO94331.1"/>
    </source>
</evidence>
<evidence type="ECO:0000259" key="8">
    <source>
        <dbReference type="Pfam" id="PF00535"/>
    </source>
</evidence>
<protein>
    <recommendedName>
        <fullName evidence="8">Glycosyltransferase 2-like domain-containing protein</fullName>
    </recommendedName>
</protein>
<accession>A0A8J3IGU5</accession>
<keyword evidence="10" id="KW-1185">Reference proteome</keyword>
<evidence type="ECO:0000256" key="6">
    <source>
        <dbReference type="ARBA" id="ARBA00022989"/>
    </source>
</evidence>
<comment type="caution">
    <text evidence="9">The sequence shown here is derived from an EMBL/GenBank/DDBJ whole genome shotgun (WGS) entry which is preliminary data.</text>
</comment>
<evidence type="ECO:0000256" key="5">
    <source>
        <dbReference type="ARBA" id="ARBA00022985"/>
    </source>
</evidence>
<name>A0A8J3IGU5_9CHLR</name>